<evidence type="ECO:0000259" key="4">
    <source>
        <dbReference type="PROSITE" id="PS50042"/>
    </source>
</evidence>
<dbReference type="CDD" id="cd00038">
    <property type="entry name" value="CAP_ED"/>
    <property type="match status" value="1"/>
</dbReference>
<keyword evidence="1" id="KW-0805">Transcription regulation</keyword>
<dbReference type="SMART" id="SM00419">
    <property type="entry name" value="HTH_CRP"/>
    <property type="match status" value="1"/>
</dbReference>
<dbReference type="InterPro" id="IPR036388">
    <property type="entry name" value="WH-like_DNA-bd_sf"/>
</dbReference>
<organism evidence="6 7">
    <name type="scientific">Thioalbus denitrificans</name>
    <dbReference type="NCBI Taxonomy" id="547122"/>
    <lineage>
        <taxon>Bacteria</taxon>
        <taxon>Pseudomonadati</taxon>
        <taxon>Pseudomonadota</taxon>
        <taxon>Gammaproteobacteria</taxon>
        <taxon>Chromatiales</taxon>
        <taxon>Ectothiorhodospiraceae</taxon>
        <taxon>Thioalbus</taxon>
    </lineage>
</organism>
<evidence type="ECO:0000256" key="1">
    <source>
        <dbReference type="ARBA" id="ARBA00023015"/>
    </source>
</evidence>
<dbReference type="InterPro" id="IPR018490">
    <property type="entry name" value="cNMP-bd_dom_sf"/>
</dbReference>
<dbReference type="SUPFAM" id="SSF51206">
    <property type="entry name" value="cAMP-binding domain-like"/>
    <property type="match status" value="1"/>
</dbReference>
<dbReference type="CDD" id="cd00092">
    <property type="entry name" value="HTH_CRP"/>
    <property type="match status" value="1"/>
</dbReference>
<dbReference type="SMART" id="SM00100">
    <property type="entry name" value="cNMP"/>
    <property type="match status" value="1"/>
</dbReference>
<dbReference type="GO" id="GO:0003700">
    <property type="term" value="F:DNA-binding transcription factor activity"/>
    <property type="evidence" value="ECO:0007669"/>
    <property type="project" value="TreeGrafter"/>
</dbReference>
<dbReference type="PANTHER" id="PTHR24567:SF28">
    <property type="entry name" value="LISTERIOLYSIN REGULATORY PROTEIN"/>
    <property type="match status" value="1"/>
</dbReference>
<dbReference type="EMBL" id="QPJY01000005">
    <property type="protein sequence ID" value="RCX30288.1"/>
    <property type="molecule type" value="Genomic_DNA"/>
</dbReference>
<comment type="caution">
    <text evidence="6">The sequence shown here is derived from an EMBL/GenBank/DDBJ whole genome shotgun (WGS) entry which is preliminary data.</text>
</comment>
<name>A0A369CAS6_9GAMM</name>
<evidence type="ECO:0000313" key="6">
    <source>
        <dbReference type="EMBL" id="RCX30288.1"/>
    </source>
</evidence>
<dbReference type="InterPro" id="IPR036390">
    <property type="entry name" value="WH_DNA-bd_sf"/>
</dbReference>
<sequence>MSDTVNHRQDIQWLGRVVCSQPSVPPGELLEQLCANCGDELPVPVDRFAYRPRTTLYRQDTAGNAVFTIVSGLVALVQQTRWGGERIVRLAHPGDTLGLELLVDGRYRHTAAAARRTEVSRIPIVLVNAMRQRHPGMAGSLLRSMQKSADEADHFLTSFATGPAPARLARLMLHLGERHGEEDTSRLSREVIANTLGITLETTSRIMNDFKRRGLMFEERGAISFTNRAALEEIAGENRRQEPPPADA</sequence>
<proteinExistence type="predicted"/>
<dbReference type="OrthoDB" id="7643467at2"/>
<dbReference type="Pfam" id="PF00027">
    <property type="entry name" value="cNMP_binding"/>
    <property type="match status" value="1"/>
</dbReference>
<reference evidence="6 7" key="1">
    <citation type="submission" date="2018-07" db="EMBL/GenBank/DDBJ databases">
        <title>Genomic Encyclopedia of Type Strains, Phase IV (KMG-IV): sequencing the most valuable type-strain genomes for metagenomic binning, comparative biology and taxonomic classification.</title>
        <authorList>
            <person name="Goeker M."/>
        </authorList>
    </citation>
    <scope>NUCLEOTIDE SEQUENCE [LARGE SCALE GENOMIC DNA]</scope>
    <source>
        <strain evidence="6 7">DSM 26407</strain>
    </source>
</reference>
<dbReference type="Gene3D" id="1.10.10.10">
    <property type="entry name" value="Winged helix-like DNA-binding domain superfamily/Winged helix DNA-binding domain"/>
    <property type="match status" value="1"/>
</dbReference>
<dbReference type="SUPFAM" id="SSF46785">
    <property type="entry name" value="Winged helix' DNA-binding domain"/>
    <property type="match status" value="1"/>
</dbReference>
<evidence type="ECO:0000256" key="3">
    <source>
        <dbReference type="ARBA" id="ARBA00023163"/>
    </source>
</evidence>
<dbReference type="Gene3D" id="2.60.120.10">
    <property type="entry name" value="Jelly Rolls"/>
    <property type="match status" value="1"/>
</dbReference>
<gene>
    <name evidence="6" type="ORF">DFQ59_105120</name>
</gene>
<evidence type="ECO:0000313" key="7">
    <source>
        <dbReference type="Proteomes" id="UP000252707"/>
    </source>
</evidence>
<keyword evidence="7" id="KW-1185">Reference proteome</keyword>
<keyword evidence="3" id="KW-0804">Transcription</keyword>
<dbReference type="AlphaFoldDB" id="A0A369CAS6"/>
<dbReference type="PROSITE" id="PS51063">
    <property type="entry name" value="HTH_CRP_2"/>
    <property type="match status" value="1"/>
</dbReference>
<dbReference type="InterPro" id="IPR050397">
    <property type="entry name" value="Env_Response_Regulators"/>
</dbReference>
<dbReference type="InterPro" id="IPR014710">
    <property type="entry name" value="RmlC-like_jellyroll"/>
</dbReference>
<feature type="domain" description="HTH crp-type" evidence="5">
    <location>
        <begin position="162"/>
        <end position="229"/>
    </location>
</feature>
<dbReference type="PRINTS" id="PR00034">
    <property type="entry name" value="HTHCRP"/>
</dbReference>
<dbReference type="GO" id="GO:0005829">
    <property type="term" value="C:cytosol"/>
    <property type="evidence" value="ECO:0007669"/>
    <property type="project" value="TreeGrafter"/>
</dbReference>
<accession>A0A369CAS6</accession>
<dbReference type="Proteomes" id="UP000252707">
    <property type="component" value="Unassembled WGS sequence"/>
</dbReference>
<dbReference type="PANTHER" id="PTHR24567">
    <property type="entry name" value="CRP FAMILY TRANSCRIPTIONAL REGULATORY PROTEIN"/>
    <property type="match status" value="1"/>
</dbReference>
<evidence type="ECO:0000256" key="2">
    <source>
        <dbReference type="ARBA" id="ARBA00023125"/>
    </source>
</evidence>
<keyword evidence="2" id="KW-0238">DNA-binding</keyword>
<dbReference type="PROSITE" id="PS50042">
    <property type="entry name" value="CNMP_BINDING_3"/>
    <property type="match status" value="1"/>
</dbReference>
<dbReference type="Pfam" id="PF13545">
    <property type="entry name" value="HTH_Crp_2"/>
    <property type="match status" value="1"/>
</dbReference>
<dbReference type="InterPro" id="IPR000595">
    <property type="entry name" value="cNMP-bd_dom"/>
</dbReference>
<evidence type="ECO:0000259" key="5">
    <source>
        <dbReference type="PROSITE" id="PS51063"/>
    </source>
</evidence>
<dbReference type="InterPro" id="IPR012318">
    <property type="entry name" value="HTH_CRP"/>
</dbReference>
<dbReference type="RefSeq" id="WP_114279893.1">
    <property type="nucleotide sequence ID" value="NZ_QPJY01000005.1"/>
</dbReference>
<dbReference type="GO" id="GO:0003677">
    <property type="term" value="F:DNA binding"/>
    <property type="evidence" value="ECO:0007669"/>
    <property type="project" value="UniProtKB-KW"/>
</dbReference>
<protein>
    <submittedName>
        <fullName evidence="6">Crp/Fnr family transcriptional regulator</fullName>
    </submittedName>
</protein>
<feature type="domain" description="Cyclic nucleotide-binding" evidence="4">
    <location>
        <begin position="29"/>
        <end position="115"/>
    </location>
</feature>